<name>A0A914Y310_9BILA</name>
<keyword evidence="1" id="KW-1185">Reference proteome</keyword>
<sequence>MQILLVNDKVRGVGIVKVAKNGEIVAVFTPLLIDLKLFNDLGAGNILGFLLFGGRFWAAVCSSNISSEVILSICRLDLREDFGLQH</sequence>
<dbReference type="Proteomes" id="UP000887577">
    <property type="component" value="Unplaced"/>
</dbReference>
<evidence type="ECO:0000313" key="1">
    <source>
        <dbReference type="Proteomes" id="UP000887577"/>
    </source>
</evidence>
<organism evidence="1 2">
    <name type="scientific">Panagrolaimus superbus</name>
    <dbReference type="NCBI Taxonomy" id="310955"/>
    <lineage>
        <taxon>Eukaryota</taxon>
        <taxon>Metazoa</taxon>
        <taxon>Ecdysozoa</taxon>
        <taxon>Nematoda</taxon>
        <taxon>Chromadorea</taxon>
        <taxon>Rhabditida</taxon>
        <taxon>Tylenchina</taxon>
        <taxon>Panagrolaimomorpha</taxon>
        <taxon>Panagrolaimoidea</taxon>
        <taxon>Panagrolaimidae</taxon>
        <taxon>Panagrolaimus</taxon>
    </lineage>
</organism>
<evidence type="ECO:0000313" key="2">
    <source>
        <dbReference type="WBParaSite" id="PSU_v2.g13160.t1"/>
    </source>
</evidence>
<dbReference type="WBParaSite" id="PSU_v2.g13160.t1">
    <property type="protein sequence ID" value="PSU_v2.g13160.t1"/>
    <property type="gene ID" value="PSU_v2.g13160"/>
</dbReference>
<proteinExistence type="predicted"/>
<dbReference type="AlphaFoldDB" id="A0A914Y310"/>
<reference evidence="2" key="1">
    <citation type="submission" date="2022-11" db="UniProtKB">
        <authorList>
            <consortium name="WormBaseParasite"/>
        </authorList>
    </citation>
    <scope>IDENTIFICATION</scope>
</reference>
<protein>
    <submittedName>
        <fullName evidence="2">Uncharacterized protein</fullName>
    </submittedName>
</protein>
<accession>A0A914Y310</accession>